<feature type="transmembrane region" description="Helical" evidence="2">
    <location>
        <begin position="333"/>
        <end position="354"/>
    </location>
</feature>
<evidence type="ECO:0000313" key="4">
    <source>
        <dbReference type="Proteomes" id="UP000479000"/>
    </source>
</evidence>
<accession>A0A6H5GAY2</accession>
<organism evidence="3 4">
    <name type="scientific">Nesidiocoris tenuis</name>
    <dbReference type="NCBI Taxonomy" id="355587"/>
    <lineage>
        <taxon>Eukaryota</taxon>
        <taxon>Metazoa</taxon>
        <taxon>Ecdysozoa</taxon>
        <taxon>Arthropoda</taxon>
        <taxon>Hexapoda</taxon>
        <taxon>Insecta</taxon>
        <taxon>Pterygota</taxon>
        <taxon>Neoptera</taxon>
        <taxon>Paraneoptera</taxon>
        <taxon>Hemiptera</taxon>
        <taxon>Heteroptera</taxon>
        <taxon>Panheteroptera</taxon>
        <taxon>Cimicomorpha</taxon>
        <taxon>Miridae</taxon>
        <taxon>Dicyphina</taxon>
        <taxon>Nesidiocoris</taxon>
    </lineage>
</organism>
<keyword evidence="2" id="KW-1133">Transmembrane helix</keyword>
<feature type="compositionally biased region" description="Basic and acidic residues" evidence="1">
    <location>
        <begin position="274"/>
        <end position="286"/>
    </location>
</feature>
<evidence type="ECO:0000313" key="3">
    <source>
        <dbReference type="EMBL" id="CAB0000053.1"/>
    </source>
</evidence>
<keyword evidence="2" id="KW-0472">Membrane</keyword>
<proteinExistence type="predicted"/>
<reference evidence="3 4" key="1">
    <citation type="submission" date="2020-02" db="EMBL/GenBank/DDBJ databases">
        <authorList>
            <person name="Ferguson B K."/>
        </authorList>
    </citation>
    <scope>NUCLEOTIDE SEQUENCE [LARGE SCALE GENOMIC DNA]</scope>
</reference>
<name>A0A6H5GAY2_9HEMI</name>
<gene>
    <name evidence="3" type="ORF">NTEN_LOCUS6223</name>
</gene>
<dbReference type="EMBL" id="CADCXU010009090">
    <property type="protein sequence ID" value="CAB0000053.1"/>
    <property type="molecule type" value="Genomic_DNA"/>
</dbReference>
<evidence type="ECO:0000256" key="1">
    <source>
        <dbReference type="SAM" id="MobiDB-lite"/>
    </source>
</evidence>
<sequence>MERRPDLLAGRGSIGSFRMASSLSSIFRKVQLLPRFLTSTGVEQHFLNRLDPFLYSYLVVDAIKLPFRRTQPVCATYPSILQHFILFLHPPPPPTAPTASPTYICGRVPCSSFFYKLAASTFQASLHFVSYIRTAGCKWPHTDRHLFRCTGYPHENFLYAKIRNWRFGAQSVKSLIVDCVFESNCFSAYTFGVPANQKISPVSRGLSSGTSASYGSGNSTFNFGRWPSGEILHQLTINDIHKGIGRAISQGPHELCNAKGRETGWGRTANSEPRGGKMEEYRGKGGRKWEGRNGDDLALGRRNILLALIFVASSGRCTVDKRIMILGAIDRSWLLLNLITNLGFVLAIRTATVFRRQCSCTPRRCEWCFSDSAVKRVLHCLEQN</sequence>
<protein>
    <submittedName>
        <fullName evidence="3">Uncharacterized protein</fullName>
    </submittedName>
</protein>
<keyword evidence="4" id="KW-1185">Reference proteome</keyword>
<feature type="region of interest" description="Disordered" evidence="1">
    <location>
        <begin position="259"/>
        <end position="286"/>
    </location>
</feature>
<dbReference type="Proteomes" id="UP000479000">
    <property type="component" value="Unassembled WGS sequence"/>
</dbReference>
<evidence type="ECO:0000256" key="2">
    <source>
        <dbReference type="SAM" id="Phobius"/>
    </source>
</evidence>
<dbReference type="AlphaFoldDB" id="A0A6H5GAY2"/>
<keyword evidence="2" id="KW-0812">Transmembrane</keyword>